<name>A0ABR3GA06_9PEZI</name>
<keyword evidence="2" id="KW-1185">Reference proteome</keyword>
<evidence type="ECO:0000313" key="2">
    <source>
        <dbReference type="Proteomes" id="UP001447188"/>
    </source>
</evidence>
<dbReference type="Proteomes" id="UP001447188">
    <property type="component" value="Unassembled WGS sequence"/>
</dbReference>
<protein>
    <submittedName>
        <fullName evidence="1">Uncharacterized protein</fullName>
    </submittedName>
</protein>
<organism evidence="1 2">
    <name type="scientific">Discina gigas</name>
    <dbReference type="NCBI Taxonomy" id="1032678"/>
    <lineage>
        <taxon>Eukaryota</taxon>
        <taxon>Fungi</taxon>
        <taxon>Dikarya</taxon>
        <taxon>Ascomycota</taxon>
        <taxon>Pezizomycotina</taxon>
        <taxon>Pezizomycetes</taxon>
        <taxon>Pezizales</taxon>
        <taxon>Discinaceae</taxon>
        <taxon>Discina</taxon>
    </lineage>
</organism>
<accession>A0ABR3GA06</accession>
<evidence type="ECO:0000313" key="1">
    <source>
        <dbReference type="EMBL" id="KAL0632703.1"/>
    </source>
</evidence>
<gene>
    <name evidence="1" type="ORF">Q9L58_008424</name>
</gene>
<dbReference type="EMBL" id="JBBBZM010000156">
    <property type="protein sequence ID" value="KAL0632703.1"/>
    <property type="molecule type" value="Genomic_DNA"/>
</dbReference>
<comment type="caution">
    <text evidence="1">The sequence shown here is derived from an EMBL/GenBank/DDBJ whole genome shotgun (WGS) entry which is preliminary data.</text>
</comment>
<sequence>MAVQPQPNFLVIGRSAQALADQLSLLPNIPALDQGAEILRELRAIRGELDSIRSDLNTLSQTVRTSFARVELKLEVAEKNNVQRLINGSLSHPDMMLSPLYNPATGEFVNGFPLLIEQVAVLTDEELVALLGELGQDTEGRAGELRKRFLIAIGIVLEIG</sequence>
<reference evidence="1 2" key="1">
    <citation type="submission" date="2024-02" db="EMBL/GenBank/DDBJ databases">
        <title>Discinaceae phylogenomics.</title>
        <authorList>
            <person name="Dirks A.C."/>
            <person name="James T.Y."/>
        </authorList>
    </citation>
    <scope>NUCLEOTIDE SEQUENCE [LARGE SCALE GENOMIC DNA]</scope>
    <source>
        <strain evidence="1 2">ACD0624</strain>
    </source>
</reference>
<proteinExistence type="predicted"/>